<reference evidence="1" key="1">
    <citation type="submission" date="2021-06" db="EMBL/GenBank/DDBJ databases">
        <authorList>
            <person name="Hodson N. C."/>
            <person name="Mongue J. A."/>
            <person name="Jaron S. K."/>
        </authorList>
    </citation>
    <scope>NUCLEOTIDE SEQUENCE</scope>
</reference>
<dbReference type="Proteomes" id="UP000708208">
    <property type="component" value="Unassembled WGS sequence"/>
</dbReference>
<proteinExistence type="predicted"/>
<protein>
    <submittedName>
        <fullName evidence="1">Uncharacterized protein</fullName>
    </submittedName>
</protein>
<dbReference type="AlphaFoldDB" id="A0A8J2KST0"/>
<name>A0A8J2KST0_9HEXA</name>
<accession>A0A8J2KST0</accession>
<gene>
    <name evidence="1" type="ORF">AFUS01_LOCUS30608</name>
</gene>
<dbReference type="EMBL" id="CAJVCH010472568">
    <property type="protein sequence ID" value="CAG7820205.1"/>
    <property type="molecule type" value="Genomic_DNA"/>
</dbReference>
<evidence type="ECO:0000313" key="1">
    <source>
        <dbReference type="EMBL" id="CAG7820205.1"/>
    </source>
</evidence>
<sequence length="155" mass="17603">MQRFDREDTPEKKGDELRALNRGDHLTLLDVPHKGLTSNQSSSSDLHQGFRDVRDTAPIYDREAASRTVSGLDIKETTETGGVFTFGNWIEVWEVTRILGEFHHYVDTMEGLLLVSRENGDSKLEYLHEHNLTTEKPINVIITSMFIYPRGATGI</sequence>
<evidence type="ECO:0000313" key="2">
    <source>
        <dbReference type="Proteomes" id="UP000708208"/>
    </source>
</evidence>
<comment type="caution">
    <text evidence="1">The sequence shown here is derived from an EMBL/GenBank/DDBJ whole genome shotgun (WGS) entry which is preliminary data.</text>
</comment>
<keyword evidence="2" id="KW-1185">Reference proteome</keyword>
<organism evidence="1 2">
    <name type="scientific">Allacma fusca</name>
    <dbReference type="NCBI Taxonomy" id="39272"/>
    <lineage>
        <taxon>Eukaryota</taxon>
        <taxon>Metazoa</taxon>
        <taxon>Ecdysozoa</taxon>
        <taxon>Arthropoda</taxon>
        <taxon>Hexapoda</taxon>
        <taxon>Collembola</taxon>
        <taxon>Symphypleona</taxon>
        <taxon>Sminthuridae</taxon>
        <taxon>Allacma</taxon>
    </lineage>
</organism>